<dbReference type="RefSeq" id="WP_097781875.1">
    <property type="nucleotide sequence ID" value="NZ_NMTS02000001.1"/>
</dbReference>
<gene>
    <name evidence="1" type="ORF">CGS50_002085</name>
</gene>
<sequence length="87" mass="9663">MDCLKELSHLQAENQKYDDVIEKASKELGEALLIIVEENQLDDGICGFAEPCIEDLCDASYAKGYNDCLIEMAKHGVANEPIVYPNN</sequence>
<accession>A0A2J4JRF4</accession>
<protein>
    <submittedName>
        <fullName evidence="1">Uncharacterized protein</fullName>
    </submittedName>
</protein>
<name>A0A2J4JRF4_9FIRM</name>
<evidence type="ECO:0000313" key="2">
    <source>
        <dbReference type="Proteomes" id="UP000221015"/>
    </source>
</evidence>
<dbReference type="AlphaFoldDB" id="A0A2J4JRF4"/>
<organism evidence="1 2">
    <name type="scientific">Faecalibacterium prausnitzii</name>
    <dbReference type="NCBI Taxonomy" id="853"/>
    <lineage>
        <taxon>Bacteria</taxon>
        <taxon>Bacillati</taxon>
        <taxon>Bacillota</taxon>
        <taxon>Clostridia</taxon>
        <taxon>Eubacteriales</taxon>
        <taxon>Oscillospiraceae</taxon>
        <taxon>Faecalibacterium</taxon>
    </lineage>
</organism>
<dbReference type="EMBL" id="NMTS02000001">
    <property type="protein sequence ID" value="PLK30436.1"/>
    <property type="molecule type" value="Genomic_DNA"/>
</dbReference>
<evidence type="ECO:0000313" key="1">
    <source>
        <dbReference type="EMBL" id="PLK30436.1"/>
    </source>
</evidence>
<proteinExistence type="predicted"/>
<comment type="caution">
    <text evidence="1">The sequence shown here is derived from an EMBL/GenBank/DDBJ whole genome shotgun (WGS) entry which is preliminary data.</text>
</comment>
<reference evidence="1 2" key="1">
    <citation type="journal article" date="2017" name="Front. Microbiol.">
        <title>New Insights into the Diversity of the Genus Faecalibacterium.</title>
        <authorList>
            <person name="Benevides L."/>
            <person name="Burman S."/>
            <person name="Martin R."/>
            <person name="Robert V."/>
            <person name="Thomas M."/>
            <person name="Miquel S."/>
            <person name="Chain F."/>
            <person name="Sokol H."/>
            <person name="Bermudez-Humaran L.G."/>
            <person name="Morrison M."/>
            <person name="Langella P."/>
            <person name="Azevedo V.A."/>
            <person name="Chatel J.M."/>
            <person name="Soares S."/>
        </authorList>
    </citation>
    <scope>NUCLEOTIDE SEQUENCE [LARGE SCALE GENOMIC DNA]</scope>
    <source>
        <strain evidence="1 2">CNCM I 4542</strain>
    </source>
</reference>
<dbReference type="Proteomes" id="UP000221015">
    <property type="component" value="Unassembled WGS sequence"/>
</dbReference>